<dbReference type="EMBL" id="BGZK01000167">
    <property type="protein sequence ID" value="GBP24939.1"/>
    <property type="molecule type" value="Genomic_DNA"/>
</dbReference>
<dbReference type="AlphaFoldDB" id="A0A4C1UF17"/>
<name>A0A4C1UF17_EUMVA</name>
<reference evidence="1 2" key="1">
    <citation type="journal article" date="2019" name="Commun. Biol.">
        <title>The bagworm genome reveals a unique fibroin gene that provides high tensile strength.</title>
        <authorList>
            <person name="Kono N."/>
            <person name="Nakamura H."/>
            <person name="Ohtoshi R."/>
            <person name="Tomita M."/>
            <person name="Numata K."/>
            <person name="Arakawa K."/>
        </authorList>
    </citation>
    <scope>NUCLEOTIDE SEQUENCE [LARGE SCALE GENOMIC DNA]</scope>
</reference>
<keyword evidence="2" id="KW-1185">Reference proteome</keyword>
<comment type="caution">
    <text evidence="1">The sequence shown here is derived from an EMBL/GenBank/DDBJ whole genome shotgun (WGS) entry which is preliminary data.</text>
</comment>
<evidence type="ECO:0000313" key="2">
    <source>
        <dbReference type="Proteomes" id="UP000299102"/>
    </source>
</evidence>
<evidence type="ECO:0000313" key="1">
    <source>
        <dbReference type="EMBL" id="GBP24939.1"/>
    </source>
</evidence>
<gene>
    <name evidence="1" type="ORF">EVAR_12606_1</name>
</gene>
<proteinExistence type="predicted"/>
<organism evidence="1 2">
    <name type="scientific">Eumeta variegata</name>
    <name type="common">Bagworm moth</name>
    <name type="synonym">Eumeta japonica</name>
    <dbReference type="NCBI Taxonomy" id="151549"/>
    <lineage>
        <taxon>Eukaryota</taxon>
        <taxon>Metazoa</taxon>
        <taxon>Ecdysozoa</taxon>
        <taxon>Arthropoda</taxon>
        <taxon>Hexapoda</taxon>
        <taxon>Insecta</taxon>
        <taxon>Pterygota</taxon>
        <taxon>Neoptera</taxon>
        <taxon>Endopterygota</taxon>
        <taxon>Lepidoptera</taxon>
        <taxon>Glossata</taxon>
        <taxon>Ditrysia</taxon>
        <taxon>Tineoidea</taxon>
        <taxon>Psychidae</taxon>
        <taxon>Oiketicinae</taxon>
        <taxon>Eumeta</taxon>
    </lineage>
</organism>
<dbReference type="Proteomes" id="UP000299102">
    <property type="component" value="Unassembled WGS sequence"/>
</dbReference>
<protein>
    <submittedName>
        <fullName evidence="1">Uncharacterized protein</fullName>
    </submittedName>
</protein>
<sequence>MSSPLPWTSGWSDIGRRLLTTFVIVWRHIKGLHLETCSPRHGPIDFYLAKAVLSHPYPVKVHYVTGLADPFTCYSRGDHSTAPPISTRSLTADPSVRCRNIALDSYRPGGWRCTLFERQLTQNSSREC</sequence>
<accession>A0A4C1UF17</accession>